<sequence>MVNDVCIFHRLVETIANQKLYLYYYQMQKTAFLTEKYELIRKKKAQHLLRGTLAIFKPFLHFLMMKFLLLRLTTTVKTSVLLLLALKPFNYRASFKTLLFDPEQSSRSSGDNGDNLMLHRASNSSPLPPEAFRPNVDNLGIVYPARSSTPSPDYLLYFSECSTEVCTPNPVADDFEVNPAGSSSLSPPINSNTVNPDVDNSGTVNPPNANVEISPHMMSLTGGNSYGRPNIFQIFNNPMMFRPEPPEIMLENLRLMLTPPRLCQNIFQIFNNCMGLPPNSVDRGSFSHSPNSPFVLVNPPNVEANPIPEEPTN</sequence>
<feature type="region of interest" description="Disordered" evidence="1">
    <location>
        <begin position="285"/>
        <end position="313"/>
    </location>
</feature>
<dbReference type="EMBL" id="PDUG01000006">
    <property type="protein sequence ID" value="PIC18754.1"/>
    <property type="molecule type" value="Genomic_DNA"/>
</dbReference>
<keyword evidence="3" id="KW-1185">Reference proteome</keyword>
<feature type="region of interest" description="Disordered" evidence="1">
    <location>
        <begin position="102"/>
        <end position="130"/>
    </location>
</feature>
<evidence type="ECO:0000313" key="3">
    <source>
        <dbReference type="Proteomes" id="UP000230233"/>
    </source>
</evidence>
<dbReference type="Proteomes" id="UP000230233">
    <property type="component" value="Chromosome X"/>
</dbReference>
<organism evidence="2 3">
    <name type="scientific">Caenorhabditis nigoni</name>
    <dbReference type="NCBI Taxonomy" id="1611254"/>
    <lineage>
        <taxon>Eukaryota</taxon>
        <taxon>Metazoa</taxon>
        <taxon>Ecdysozoa</taxon>
        <taxon>Nematoda</taxon>
        <taxon>Chromadorea</taxon>
        <taxon>Rhabditida</taxon>
        <taxon>Rhabditina</taxon>
        <taxon>Rhabditomorpha</taxon>
        <taxon>Rhabditoidea</taxon>
        <taxon>Rhabditidae</taxon>
        <taxon>Peloderinae</taxon>
        <taxon>Caenorhabditis</taxon>
    </lineage>
</organism>
<proteinExistence type="predicted"/>
<evidence type="ECO:0000256" key="1">
    <source>
        <dbReference type="SAM" id="MobiDB-lite"/>
    </source>
</evidence>
<gene>
    <name evidence="2" type="primary">Cnig_chr_X.g24539</name>
    <name evidence="2" type="ORF">B9Z55_024539</name>
</gene>
<evidence type="ECO:0000313" key="2">
    <source>
        <dbReference type="EMBL" id="PIC18754.1"/>
    </source>
</evidence>
<name>A0A2G5SUG3_9PELO</name>
<accession>A0A2G5SUG3</accession>
<feature type="compositionally biased region" description="Polar residues" evidence="1">
    <location>
        <begin position="103"/>
        <end position="112"/>
    </location>
</feature>
<reference evidence="3" key="1">
    <citation type="submission" date="2017-10" db="EMBL/GenBank/DDBJ databases">
        <title>Rapid genome shrinkage in a self-fertile nematode reveals novel sperm competition proteins.</title>
        <authorList>
            <person name="Yin D."/>
            <person name="Schwarz E.M."/>
            <person name="Thomas C.G."/>
            <person name="Felde R.L."/>
            <person name="Korf I.F."/>
            <person name="Cutter A.D."/>
            <person name="Schartner C.M."/>
            <person name="Ralston E.J."/>
            <person name="Meyer B.J."/>
            <person name="Haag E.S."/>
        </authorList>
    </citation>
    <scope>NUCLEOTIDE SEQUENCE [LARGE SCALE GENOMIC DNA]</scope>
    <source>
        <strain evidence="3">JU1422</strain>
    </source>
</reference>
<dbReference type="AlphaFoldDB" id="A0A2G5SUG3"/>
<protein>
    <submittedName>
        <fullName evidence="2">Uncharacterized protein</fullName>
    </submittedName>
</protein>
<comment type="caution">
    <text evidence="2">The sequence shown here is derived from an EMBL/GenBank/DDBJ whole genome shotgun (WGS) entry which is preliminary data.</text>
</comment>